<organism evidence="1">
    <name type="scientific">bioreactor metagenome</name>
    <dbReference type="NCBI Taxonomy" id="1076179"/>
    <lineage>
        <taxon>unclassified sequences</taxon>
        <taxon>metagenomes</taxon>
        <taxon>ecological metagenomes</taxon>
    </lineage>
</organism>
<name>A0A645H1L9_9ZZZZ</name>
<accession>A0A645H1L9</accession>
<dbReference type="EMBL" id="VSSQ01084353">
    <property type="protein sequence ID" value="MPN32376.1"/>
    <property type="molecule type" value="Genomic_DNA"/>
</dbReference>
<gene>
    <name evidence="1" type="ORF">SDC9_179854</name>
</gene>
<reference evidence="1" key="1">
    <citation type="submission" date="2019-08" db="EMBL/GenBank/DDBJ databases">
        <authorList>
            <person name="Kucharzyk K."/>
            <person name="Murdoch R.W."/>
            <person name="Higgins S."/>
            <person name="Loffler F."/>
        </authorList>
    </citation>
    <scope>NUCLEOTIDE SEQUENCE</scope>
</reference>
<dbReference type="AlphaFoldDB" id="A0A645H1L9"/>
<protein>
    <submittedName>
        <fullName evidence="1">Uncharacterized protein</fullName>
    </submittedName>
</protein>
<evidence type="ECO:0000313" key="1">
    <source>
        <dbReference type="EMBL" id="MPN32376.1"/>
    </source>
</evidence>
<comment type="caution">
    <text evidence="1">The sequence shown here is derived from an EMBL/GenBank/DDBJ whole genome shotgun (WGS) entry which is preliminary data.</text>
</comment>
<proteinExistence type="predicted"/>
<sequence>MRKAERRNGGGLLCESGKAAYRLNQLFAHEYERVLHDHDVGVVGHVARRGAKVDDAFGAGAQQSVCVDVRHNVVAGLLFARGNDVIVYRRDMRLKFVHLRFCDRQPELHFGFGQRYPQFAPGRIAHIGREKVGHFLARVACYQRVFIAFFHLYASVISA</sequence>